<organism evidence="2 3">
    <name type="scientific">Haematococcus lacustris</name>
    <name type="common">Green alga</name>
    <name type="synonym">Haematococcus pluvialis</name>
    <dbReference type="NCBI Taxonomy" id="44745"/>
    <lineage>
        <taxon>Eukaryota</taxon>
        <taxon>Viridiplantae</taxon>
        <taxon>Chlorophyta</taxon>
        <taxon>core chlorophytes</taxon>
        <taxon>Chlorophyceae</taxon>
        <taxon>CS clade</taxon>
        <taxon>Chlamydomonadales</taxon>
        <taxon>Haematococcaceae</taxon>
        <taxon>Haematococcus</taxon>
    </lineage>
</organism>
<comment type="caution">
    <text evidence="2">The sequence shown here is derived from an EMBL/GenBank/DDBJ whole genome shotgun (WGS) entry which is preliminary data.</text>
</comment>
<name>A0A699ZZU7_HAELA</name>
<dbReference type="PANTHER" id="PTHR15546">
    <property type="entry name" value="BROMODOMAIN ADJACENT TO ZINC FINGER DOMAIN, 2A"/>
    <property type="match status" value="1"/>
</dbReference>
<dbReference type="Proteomes" id="UP000485058">
    <property type="component" value="Unassembled WGS sequence"/>
</dbReference>
<evidence type="ECO:0000256" key="1">
    <source>
        <dbReference type="SAM" id="MobiDB-lite"/>
    </source>
</evidence>
<gene>
    <name evidence="2" type="ORF">HaLaN_23351</name>
</gene>
<reference evidence="2 3" key="1">
    <citation type="submission" date="2020-02" db="EMBL/GenBank/DDBJ databases">
        <title>Draft genome sequence of Haematococcus lacustris strain NIES-144.</title>
        <authorList>
            <person name="Morimoto D."/>
            <person name="Nakagawa S."/>
            <person name="Yoshida T."/>
            <person name="Sawayama S."/>
        </authorList>
    </citation>
    <scope>NUCLEOTIDE SEQUENCE [LARGE SCALE GENOMIC DNA]</scope>
    <source>
        <strain evidence="2 3">NIES-144</strain>
    </source>
</reference>
<feature type="region of interest" description="Disordered" evidence="1">
    <location>
        <begin position="1"/>
        <end position="68"/>
    </location>
</feature>
<evidence type="ECO:0000313" key="2">
    <source>
        <dbReference type="EMBL" id="GFH25399.1"/>
    </source>
</evidence>
<sequence>PSWELPPGLREYAGPEGDKKAMSQAQQAKSRELEKARTSWHKQAAERAKAREVQARKKAEEVKRRETKKAGLEDRIAELTGRQERELDKCTLRHPPLGLDRHHRRYWWGLGGL</sequence>
<dbReference type="InterPro" id="IPR053271">
    <property type="entry name" value="DDT_domain"/>
</dbReference>
<feature type="non-terminal residue" evidence="2">
    <location>
        <position position="113"/>
    </location>
</feature>
<proteinExistence type="predicted"/>
<evidence type="ECO:0000313" key="3">
    <source>
        <dbReference type="Proteomes" id="UP000485058"/>
    </source>
</evidence>
<feature type="compositionally biased region" description="Basic and acidic residues" evidence="1">
    <location>
        <begin position="29"/>
        <end position="68"/>
    </location>
</feature>
<dbReference type="AlphaFoldDB" id="A0A699ZZU7"/>
<feature type="non-terminal residue" evidence="2">
    <location>
        <position position="1"/>
    </location>
</feature>
<keyword evidence="3" id="KW-1185">Reference proteome</keyword>
<accession>A0A699ZZU7</accession>
<dbReference type="EMBL" id="BLLF01002803">
    <property type="protein sequence ID" value="GFH25399.1"/>
    <property type="molecule type" value="Genomic_DNA"/>
</dbReference>
<dbReference type="PANTHER" id="PTHR15546:SF2">
    <property type="entry name" value="DDT DOMAIN-CONTAINING PROTEIN DDB_G0282237"/>
    <property type="match status" value="1"/>
</dbReference>
<protein>
    <submittedName>
        <fullName evidence="2">Uncharacterized protein</fullName>
    </submittedName>
</protein>